<feature type="transmembrane region" description="Helical" evidence="1">
    <location>
        <begin position="191"/>
        <end position="210"/>
    </location>
</feature>
<protein>
    <recommendedName>
        <fullName evidence="4">DUF4386 domain-containing protein</fullName>
    </recommendedName>
</protein>
<accession>A0A919UIQ5</accession>
<feature type="transmembrane region" description="Helical" evidence="1">
    <location>
        <begin position="48"/>
        <end position="73"/>
    </location>
</feature>
<dbReference type="Proteomes" id="UP000640052">
    <property type="component" value="Unassembled WGS sequence"/>
</dbReference>
<keyword evidence="3" id="KW-1185">Reference proteome</keyword>
<keyword evidence="1" id="KW-1133">Transmembrane helix</keyword>
<feature type="transmembrane region" description="Helical" evidence="1">
    <location>
        <begin position="137"/>
        <end position="159"/>
    </location>
</feature>
<evidence type="ECO:0000256" key="1">
    <source>
        <dbReference type="SAM" id="Phobius"/>
    </source>
</evidence>
<gene>
    <name evidence="2" type="ORF">Aph01nite_16390</name>
</gene>
<feature type="transmembrane region" description="Helical" evidence="1">
    <location>
        <begin position="166"/>
        <end position="185"/>
    </location>
</feature>
<reference evidence="2" key="1">
    <citation type="submission" date="2021-01" db="EMBL/GenBank/DDBJ databases">
        <title>Whole genome shotgun sequence of Acrocarpospora phusangensis NBRC 108782.</title>
        <authorList>
            <person name="Komaki H."/>
            <person name="Tamura T."/>
        </authorList>
    </citation>
    <scope>NUCLEOTIDE SEQUENCE</scope>
    <source>
        <strain evidence="2">NBRC 108782</strain>
    </source>
</reference>
<dbReference type="AlphaFoldDB" id="A0A919UIQ5"/>
<feature type="transmembrane region" description="Helical" evidence="1">
    <location>
        <begin position="80"/>
        <end position="101"/>
    </location>
</feature>
<name>A0A919UIQ5_9ACTN</name>
<feature type="transmembrane region" description="Helical" evidence="1">
    <location>
        <begin position="7"/>
        <end position="28"/>
    </location>
</feature>
<sequence length="218" mass="23190">MTTRSPGLYAAFVLFAVGMVLRTVFAFWHPSLAMLDFENLSPMREEWWAMHFFAGAPGALLTFTAFPVLAYALCRERGSVLAAVGGAVTVTGIVFFAQGIAAEGVTYGYVLNTAALPGEQGEQLLRYITDHAELSQIGIFGGLTVTSAGIVALLAALWLARAVPRWLLVTPVLGLVGDLVLPLQLFSLELALFDLLTQGVPVVAIAVLALRATARVPS</sequence>
<dbReference type="RefSeq" id="WP_204040132.1">
    <property type="nucleotide sequence ID" value="NZ_BOOA01000009.1"/>
</dbReference>
<evidence type="ECO:0008006" key="4">
    <source>
        <dbReference type="Google" id="ProtNLM"/>
    </source>
</evidence>
<keyword evidence="1" id="KW-0472">Membrane</keyword>
<keyword evidence="1" id="KW-0812">Transmembrane</keyword>
<organism evidence="2 3">
    <name type="scientific">Acrocarpospora phusangensis</name>
    <dbReference type="NCBI Taxonomy" id="1070424"/>
    <lineage>
        <taxon>Bacteria</taxon>
        <taxon>Bacillati</taxon>
        <taxon>Actinomycetota</taxon>
        <taxon>Actinomycetes</taxon>
        <taxon>Streptosporangiales</taxon>
        <taxon>Streptosporangiaceae</taxon>
        <taxon>Acrocarpospora</taxon>
    </lineage>
</organism>
<comment type="caution">
    <text evidence="2">The sequence shown here is derived from an EMBL/GenBank/DDBJ whole genome shotgun (WGS) entry which is preliminary data.</text>
</comment>
<evidence type="ECO:0000313" key="2">
    <source>
        <dbReference type="EMBL" id="GIH23329.1"/>
    </source>
</evidence>
<evidence type="ECO:0000313" key="3">
    <source>
        <dbReference type="Proteomes" id="UP000640052"/>
    </source>
</evidence>
<proteinExistence type="predicted"/>
<dbReference type="EMBL" id="BOOA01000009">
    <property type="protein sequence ID" value="GIH23329.1"/>
    <property type="molecule type" value="Genomic_DNA"/>
</dbReference>